<dbReference type="AlphaFoldDB" id="A0A368FNY6"/>
<dbReference type="EMBL" id="JOJR01000847">
    <property type="protein sequence ID" value="RCN33934.1"/>
    <property type="molecule type" value="Genomic_DNA"/>
</dbReference>
<evidence type="ECO:0000256" key="1">
    <source>
        <dbReference type="SAM" id="Phobius"/>
    </source>
</evidence>
<dbReference type="PANTHER" id="PTHR45830:SF15">
    <property type="entry name" value="SERPENTINE RECEPTOR, CLASS I"/>
    <property type="match status" value="1"/>
</dbReference>
<feature type="transmembrane region" description="Helical" evidence="1">
    <location>
        <begin position="43"/>
        <end position="65"/>
    </location>
</feature>
<keyword evidence="3" id="KW-1185">Reference proteome</keyword>
<dbReference type="PANTHER" id="PTHR45830">
    <property type="entry name" value="SERPENTINE RECEPTOR, CLASS I"/>
    <property type="match status" value="1"/>
</dbReference>
<name>A0A368FNY6_ANCCA</name>
<gene>
    <name evidence="2" type="ORF">ANCCAN_20223</name>
</gene>
<organism evidence="2 3">
    <name type="scientific">Ancylostoma caninum</name>
    <name type="common">Dog hookworm</name>
    <dbReference type="NCBI Taxonomy" id="29170"/>
    <lineage>
        <taxon>Eukaryota</taxon>
        <taxon>Metazoa</taxon>
        <taxon>Ecdysozoa</taxon>
        <taxon>Nematoda</taxon>
        <taxon>Chromadorea</taxon>
        <taxon>Rhabditida</taxon>
        <taxon>Rhabditina</taxon>
        <taxon>Rhabditomorpha</taxon>
        <taxon>Strongyloidea</taxon>
        <taxon>Ancylostomatidae</taxon>
        <taxon>Ancylostomatinae</taxon>
        <taxon>Ancylostoma</taxon>
    </lineage>
</organism>
<evidence type="ECO:0000313" key="3">
    <source>
        <dbReference type="Proteomes" id="UP000252519"/>
    </source>
</evidence>
<dbReference type="Proteomes" id="UP000252519">
    <property type="component" value="Unassembled WGS sequence"/>
</dbReference>
<dbReference type="InterPro" id="IPR019422">
    <property type="entry name" value="7TM_GPCR_serpentine_rcpt_Srh"/>
</dbReference>
<feature type="transmembrane region" description="Helical" evidence="1">
    <location>
        <begin position="86"/>
        <end position="111"/>
    </location>
</feature>
<evidence type="ECO:0000313" key="2">
    <source>
        <dbReference type="EMBL" id="RCN33934.1"/>
    </source>
</evidence>
<dbReference type="Pfam" id="PF10318">
    <property type="entry name" value="7TM_GPCR_Srh"/>
    <property type="match status" value="1"/>
</dbReference>
<proteinExistence type="predicted"/>
<keyword evidence="1" id="KW-0812">Transmembrane</keyword>
<reference evidence="2 3" key="1">
    <citation type="submission" date="2014-10" db="EMBL/GenBank/DDBJ databases">
        <title>Draft genome of the hookworm Ancylostoma caninum.</title>
        <authorList>
            <person name="Mitreva M."/>
        </authorList>
    </citation>
    <scope>NUCLEOTIDE SEQUENCE [LARGE SCALE GENOMIC DNA]</scope>
    <source>
        <strain evidence="2 3">Baltimore</strain>
    </source>
</reference>
<keyword evidence="1" id="KW-0472">Membrane</keyword>
<accession>A0A368FNY6</accession>
<evidence type="ECO:0008006" key="4">
    <source>
        <dbReference type="Google" id="ProtNLM"/>
    </source>
</evidence>
<comment type="caution">
    <text evidence="2">The sequence shown here is derived from an EMBL/GenBank/DDBJ whole genome shotgun (WGS) entry which is preliminary data.</text>
</comment>
<keyword evidence="1" id="KW-1133">Transmembrane helix</keyword>
<dbReference type="OrthoDB" id="10590320at2759"/>
<feature type="transmembrane region" description="Helical" evidence="1">
    <location>
        <begin position="131"/>
        <end position="154"/>
    </location>
</feature>
<protein>
    <recommendedName>
        <fullName evidence="4">G-protein coupled receptors family 1 profile domain-containing protein</fullName>
    </recommendedName>
</protein>
<sequence>MYTRAFSSEEDKQRYVVEHSLGVSPNSALMLILPQKYREHTEFSLSCFVYAVIVFTAITLIILRIRRVLRRNSSRMAVASLRMHRMLLKSLIWQTVIPFFFIFIPMLLLILSVTSKNIFIEGAETPYYARLFPAIALCILSLYSIAHVTVMITFTKPYQSFIFEVARRYCFTRILTQKTNQTVFDHSQNGTTVTHQRSVVCDRL</sequence>